<dbReference type="FunCoup" id="J4IAC5">
    <property type="interactions" value="216"/>
</dbReference>
<dbReference type="HOGENOM" id="CLU_087657_0_1_1"/>
<evidence type="ECO:0000313" key="4">
    <source>
        <dbReference type="EMBL" id="CCM02671.1"/>
    </source>
</evidence>
<evidence type="ECO:0000256" key="3">
    <source>
        <dbReference type="ARBA" id="ARBA00022927"/>
    </source>
</evidence>
<dbReference type="SUPFAM" id="SSF46785">
    <property type="entry name" value="Winged helix' DNA-binding domain"/>
    <property type="match status" value="2"/>
</dbReference>
<comment type="similarity">
    <text evidence="1">Belongs to the VPS25 family.</text>
</comment>
<dbReference type="EMBL" id="HE797087">
    <property type="protein sequence ID" value="CCM02671.1"/>
    <property type="molecule type" value="Genomic_DNA"/>
</dbReference>
<dbReference type="InterPro" id="IPR036388">
    <property type="entry name" value="WH-like_DNA-bd_sf"/>
</dbReference>
<reference evidence="4 5" key="1">
    <citation type="journal article" date="2012" name="Appl. Environ. Microbiol.">
        <title>Short-read sequencing for genomic analysis of the brown rot fungus Fibroporia radiculosa.</title>
        <authorList>
            <person name="Tang J.D."/>
            <person name="Perkins A.D."/>
            <person name="Sonstegard T.S."/>
            <person name="Schroeder S.G."/>
            <person name="Burgess S.C."/>
            <person name="Diehl S.V."/>
        </authorList>
    </citation>
    <scope>NUCLEOTIDE SEQUENCE [LARGE SCALE GENOMIC DNA]</scope>
    <source>
        <strain evidence="4 5">TFFH 294</strain>
    </source>
</reference>
<dbReference type="STRING" id="599839.J4IAC5"/>
<dbReference type="AlphaFoldDB" id="J4IAC5"/>
<dbReference type="GO" id="GO:0043328">
    <property type="term" value="P:protein transport to vacuole involved in ubiquitin-dependent protein catabolic process via the multivesicular body sorting pathway"/>
    <property type="evidence" value="ECO:0007669"/>
    <property type="project" value="TreeGrafter"/>
</dbReference>
<dbReference type="GO" id="GO:0042803">
    <property type="term" value="F:protein homodimerization activity"/>
    <property type="evidence" value="ECO:0007669"/>
    <property type="project" value="TreeGrafter"/>
</dbReference>
<gene>
    <name evidence="4" type="ORF">FIBRA_04776</name>
</gene>
<dbReference type="Pfam" id="PF05871">
    <property type="entry name" value="ESCRT-II"/>
    <property type="match status" value="1"/>
</dbReference>
<dbReference type="Proteomes" id="UP000006352">
    <property type="component" value="Unassembled WGS sequence"/>
</dbReference>
<organism evidence="4 5">
    <name type="scientific">Fibroporia radiculosa</name>
    <dbReference type="NCBI Taxonomy" id="599839"/>
    <lineage>
        <taxon>Eukaryota</taxon>
        <taxon>Fungi</taxon>
        <taxon>Dikarya</taxon>
        <taxon>Basidiomycota</taxon>
        <taxon>Agaricomycotina</taxon>
        <taxon>Agaricomycetes</taxon>
        <taxon>Polyporales</taxon>
        <taxon>Fibroporiaceae</taxon>
        <taxon>Fibroporia</taxon>
    </lineage>
</organism>
<dbReference type="GeneID" id="24097582"/>
<dbReference type="RefSeq" id="XP_012181954.1">
    <property type="nucleotide sequence ID" value="XM_012326564.1"/>
</dbReference>
<evidence type="ECO:0000256" key="1">
    <source>
        <dbReference type="ARBA" id="ARBA00009674"/>
    </source>
</evidence>
<sequence length="193" mass="21943">MALSTYTTPSGYRLPSIHSAPPFFTPQPNAATQATFTKHWTRLILFYARHRRLFYLRVEDAETTGGDWDEILRNSRINRRIHPPHLSFLLGELVSQHLAVYEPPKQTRTVLLYWRLPEEWAEVLHDWAASTGQMNTILTFYEIAEPPVPSPLSGIPPTLLRAAINILIKQSRAQIIAISDGEGVRFLAGNTSR</sequence>
<dbReference type="Gene3D" id="1.10.10.570">
    <property type="entry name" value="Winged helix' DNA-binding domain. Chain C. Domain 1"/>
    <property type="match status" value="1"/>
</dbReference>
<dbReference type="InterPro" id="IPR036390">
    <property type="entry name" value="WH_DNA-bd_sf"/>
</dbReference>
<dbReference type="PANTHER" id="PTHR13149">
    <property type="entry name" value="VACUOLAR PROTEIN SORTING-ASSOCIATED PROTEIN VPS25"/>
    <property type="match status" value="1"/>
</dbReference>
<dbReference type="GO" id="GO:0000814">
    <property type="term" value="C:ESCRT II complex"/>
    <property type="evidence" value="ECO:0007669"/>
    <property type="project" value="InterPro"/>
</dbReference>
<evidence type="ECO:0008006" key="6">
    <source>
        <dbReference type="Google" id="ProtNLM"/>
    </source>
</evidence>
<keyword evidence="3" id="KW-0653">Protein transport</keyword>
<dbReference type="Gene3D" id="1.10.10.10">
    <property type="entry name" value="Winged helix-like DNA-binding domain superfamily/Winged helix DNA-binding domain"/>
    <property type="match status" value="1"/>
</dbReference>
<dbReference type="OrthoDB" id="245150at2759"/>
<dbReference type="InterPro" id="IPR008570">
    <property type="entry name" value="ESCRT-II_cplx_Vps25-sub"/>
</dbReference>
<evidence type="ECO:0000313" key="5">
    <source>
        <dbReference type="Proteomes" id="UP000006352"/>
    </source>
</evidence>
<protein>
    <recommendedName>
        <fullName evidence="6">ESCRT-II complex vps25 subunit</fullName>
    </recommendedName>
</protein>
<dbReference type="GO" id="GO:0005198">
    <property type="term" value="F:structural molecule activity"/>
    <property type="evidence" value="ECO:0007669"/>
    <property type="project" value="TreeGrafter"/>
</dbReference>
<keyword evidence="2" id="KW-0813">Transport</keyword>
<keyword evidence="5" id="KW-1185">Reference proteome</keyword>
<proteinExistence type="inferred from homology"/>
<accession>J4IAC5</accession>
<dbReference type="PANTHER" id="PTHR13149:SF0">
    <property type="entry name" value="VACUOLAR PROTEIN-SORTING-ASSOCIATED PROTEIN 25"/>
    <property type="match status" value="1"/>
</dbReference>
<dbReference type="InParanoid" id="J4IAC5"/>
<dbReference type="InterPro" id="IPR014041">
    <property type="entry name" value="ESCRT-II_cplx_Vps25-sub_N"/>
</dbReference>
<name>J4IAC5_9APHY</name>
<evidence type="ECO:0000256" key="2">
    <source>
        <dbReference type="ARBA" id="ARBA00022448"/>
    </source>
</evidence>